<feature type="transmembrane region" description="Helical" evidence="2">
    <location>
        <begin position="132"/>
        <end position="155"/>
    </location>
</feature>
<gene>
    <name evidence="3" type="ORF">GFSPODELE1_LOCUS8803</name>
</gene>
<dbReference type="EMBL" id="OZ037950">
    <property type="protein sequence ID" value="CAL1712385.1"/>
    <property type="molecule type" value="Genomic_DNA"/>
</dbReference>
<feature type="region of interest" description="Disordered" evidence="1">
    <location>
        <begin position="1"/>
        <end position="111"/>
    </location>
</feature>
<evidence type="ECO:0000256" key="1">
    <source>
        <dbReference type="SAM" id="MobiDB-lite"/>
    </source>
</evidence>
<keyword evidence="2" id="KW-0812">Transmembrane</keyword>
<reference evidence="4" key="1">
    <citation type="submission" date="2024-04" db="EMBL/GenBank/DDBJ databases">
        <authorList>
            <person name="Shaw F."/>
            <person name="Minotto A."/>
        </authorList>
    </citation>
    <scope>NUCLEOTIDE SEQUENCE [LARGE SCALE GENOMIC DNA]</scope>
</reference>
<feature type="compositionally biased region" description="Basic and acidic residues" evidence="1">
    <location>
        <begin position="54"/>
        <end position="65"/>
    </location>
</feature>
<keyword evidence="2" id="KW-0472">Membrane</keyword>
<keyword evidence="2" id="KW-1133">Transmembrane helix</keyword>
<feature type="transmembrane region" description="Helical" evidence="2">
    <location>
        <begin position="167"/>
        <end position="191"/>
    </location>
</feature>
<feature type="compositionally biased region" description="Low complexity" evidence="1">
    <location>
        <begin position="18"/>
        <end position="43"/>
    </location>
</feature>
<proteinExistence type="predicted"/>
<evidence type="ECO:0000313" key="4">
    <source>
        <dbReference type="Proteomes" id="UP001497453"/>
    </source>
</evidence>
<accession>A0ABP1DX58</accession>
<evidence type="ECO:0000313" key="3">
    <source>
        <dbReference type="EMBL" id="CAL1712385.1"/>
    </source>
</evidence>
<organism evidence="3 4">
    <name type="scientific">Somion occarium</name>
    <dbReference type="NCBI Taxonomy" id="3059160"/>
    <lineage>
        <taxon>Eukaryota</taxon>
        <taxon>Fungi</taxon>
        <taxon>Dikarya</taxon>
        <taxon>Basidiomycota</taxon>
        <taxon>Agaricomycotina</taxon>
        <taxon>Agaricomycetes</taxon>
        <taxon>Polyporales</taxon>
        <taxon>Cerrenaceae</taxon>
        <taxon>Somion</taxon>
    </lineage>
</organism>
<keyword evidence="4" id="KW-1185">Reference proteome</keyword>
<sequence>MASNASALSGGEGDLGSEETIGSGEASGSASGSGSRNRTSTETVRAQAGPLPFKRGEIGYREDHQSQSQTPSTSTTLLPGRHPADHPPDASAPQAPSSRASDASSDGSSMNSMGKHSLISFSNLPKVGGVRLASLGILLLQLSAIGGTVAGWAVVAKRMPNNSSGPLGINSTLIFVHIAFAIITLLQIVFLERSIFRVRAERYAHKHPGGILPSSRNRLGNPGGMTLGIAPWSRPPLPNYAAALAQSGHGTGDVEDNIIAVPPPPAYGNTRGSTLLLSGFIGENLRAQRTRERVRESQAIGLSVTGVMIQPGRREWMHIGRFSWRRRWHDLRKVANLNQLQPQVVGDLQDWGLRTDGLIDLTALRDGPLYACIICSAFLRANVLLYTSSVWMLTFSISVW</sequence>
<feature type="compositionally biased region" description="Low complexity" evidence="1">
    <location>
        <begin position="66"/>
        <end position="79"/>
    </location>
</feature>
<evidence type="ECO:0000256" key="2">
    <source>
        <dbReference type="SAM" id="Phobius"/>
    </source>
</evidence>
<name>A0ABP1DX58_9APHY</name>
<feature type="compositionally biased region" description="Low complexity" evidence="1">
    <location>
        <begin position="89"/>
        <end position="109"/>
    </location>
</feature>
<protein>
    <submittedName>
        <fullName evidence="3">Uncharacterized protein</fullName>
    </submittedName>
</protein>
<dbReference type="Proteomes" id="UP001497453">
    <property type="component" value="Chromosome 7"/>
</dbReference>